<evidence type="ECO:0000256" key="1">
    <source>
        <dbReference type="SAM" id="MobiDB-lite"/>
    </source>
</evidence>
<reference evidence="3 4" key="1">
    <citation type="submission" date="2019-04" db="EMBL/GenBank/DDBJ databases">
        <title>Genome sequence of Bacillus hwajinpoensis strain Y2.</title>
        <authorList>
            <person name="Fair J.L."/>
            <person name="Maclea K.S."/>
        </authorList>
    </citation>
    <scope>NUCLEOTIDE SEQUENCE [LARGE SCALE GENOMIC DNA]</scope>
    <source>
        <strain evidence="3 4">Y2</strain>
    </source>
</reference>
<dbReference type="SUPFAM" id="SSF52317">
    <property type="entry name" value="Class I glutamine amidotransferase-like"/>
    <property type="match status" value="1"/>
</dbReference>
<comment type="caution">
    <text evidence="3">The sequence shown here is derived from an EMBL/GenBank/DDBJ whole genome shotgun (WGS) entry which is preliminary data.</text>
</comment>
<dbReference type="EMBL" id="SWFM01000002">
    <property type="protein sequence ID" value="TKD71081.1"/>
    <property type="molecule type" value="Genomic_DNA"/>
</dbReference>
<dbReference type="InterPro" id="IPR001322">
    <property type="entry name" value="Lamin_tail_dom"/>
</dbReference>
<dbReference type="Proteomes" id="UP000310541">
    <property type="component" value="Unassembled WGS sequence"/>
</dbReference>
<gene>
    <name evidence="3" type="ORF">FBF83_08320</name>
</gene>
<feature type="domain" description="LTD" evidence="2">
    <location>
        <begin position="386"/>
        <end position="535"/>
    </location>
</feature>
<dbReference type="InterPro" id="IPR039975">
    <property type="entry name" value="IFT52"/>
</dbReference>
<dbReference type="Pfam" id="PF00932">
    <property type="entry name" value="LTD"/>
    <property type="match status" value="1"/>
</dbReference>
<evidence type="ECO:0000313" key="3">
    <source>
        <dbReference type="EMBL" id="TKD71081.1"/>
    </source>
</evidence>
<evidence type="ECO:0000313" key="4">
    <source>
        <dbReference type="Proteomes" id="UP000310541"/>
    </source>
</evidence>
<protein>
    <submittedName>
        <fullName evidence="3">Ig domain protein group 2 domain protein</fullName>
    </submittedName>
</protein>
<evidence type="ECO:0000259" key="2">
    <source>
        <dbReference type="PROSITE" id="PS51841"/>
    </source>
</evidence>
<proteinExistence type="predicted"/>
<feature type="region of interest" description="Disordered" evidence="1">
    <location>
        <begin position="352"/>
        <end position="372"/>
    </location>
</feature>
<dbReference type="PANTHER" id="PTHR12969:SF7">
    <property type="entry name" value="INTRAFLAGELLAR TRANSPORT PROTEIN 52 HOMOLOG"/>
    <property type="match status" value="1"/>
</dbReference>
<dbReference type="AlphaFoldDB" id="A0A4U1MK10"/>
<feature type="compositionally biased region" description="Basic and acidic residues" evidence="1">
    <location>
        <begin position="292"/>
        <end position="302"/>
    </location>
</feature>
<organism evidence="3 4">
    <name type="scientific">Guptibacillus hwajinpoensis</name>
    <dbReference type="NCBI Taxonomy" id="208199"/>
    <lineage>
        <taxon>Bacteria</taxon>
        <taxon>Bacillati</taxon>
        <taxon>Bacillota</taxon>
        <taxon>Bacilli</taxon>
        <taxon>Bacillales</taxon>
        <taxon>Guptibacillaceae</taxon>
        <taxon>Guptibacillus</taxon>
    </lineage>
</organism>
<dbReference type="OrthoDB" id="9801679at2"/>
<accession>A0A4U1MK10</accession>
<sequence>MFNLVTVFALSLSTVLTPIADEAYAEGPADPAPEISPVGTPSGKDILFDNTHGQTAGAADWVIDGAFSDLGNALANEGHHVKELRKDSPLTLADLNTYEVFIVGEANIPYKASEQEAMLQYVQNGGSIFFVADHYNADRNKNRFDSSEIFNGYRRGAWSNPTKGMGSEEAASEAMQGVTSSDWLSNNFGIRFRYNAIGNVTANDIVSPDQAFGITSGVSTVAMHAGSTLAVTDPNKAKGIVYLPQTSAKWSYAVDQGVYNGGGRDEGPFAAISKVGKGKAAFIGDSSPVEDSSPKYKREETGGTKTTYDGFSEQDDSTLLVNLVDWLSTQENYTDFTQVSGLQLDQPTPVLAMEDPQSSTEPQAEPWAQPDPGYKWYDPSTFKAGSYGYVGSSGGGDPSGGENVYFSEYVEGSGYNKALEIFNGSSAAIDLSSYSIESSNITTSIPLSGTLASGDVFVIANPNASSSILSVADAQDSSISFNGDDSVSLKHNSVTTDTIGTNGTNFGSDVTLVRDSSVASGSTTYVASQWNSYTTDTFSYLGSHNGSTATLGEDFETGSKGSYTTGNVTTSTGSWTFANALLGDLSNDKKNGAQSARIKAPGSISMNFDAPSVSVVKLTHANFSSDSGATWKLQKSTDQGTTWTDVTSASTSGSTLTEKTITVNVNSPVRFKVVVSGTSGERINIDDVIILN</sequence>
<dbReference type="PANTHER" id="PTHR12969">
    <property type="entry name" value="NGD5/OSM-6/IFT52"/>
    <property type="match status" value="1"/>
</dbReference>
<feature type="region of interest" description="Disordered" evidence="1">
    <location>
        <begin position="286"/>
        <end position="310"/>
    </location>
</feature>
<dbReference type="PROSITE" id="PS51841">
    <property type="entry name" value="LTD"/>
    <property type="match status" value="1"/>
</dbReference>
<dbReference type="InterPro" id="IPR029062">
    <property type="entry name" value="Class_I_gatase-like"/>
</dbReference>
<name>A0A4U1MK10_9BACL</name>